<dbReference type="AlphaFoldDB" id="A0A429ZXT1"/>
<evidence type="ECO:0000313" key="3">
    <source>
        <dbReference type="Proteomes" id="UP000287857"/>
    </source>
</evidence>
<dbReference type="Proteomes" id="UP000287857">
    <property type="component" value="Unassembled WGS sequence"/>
</dbReference>
<evidence type="ECO:0000313" key="2">
    <source>
        <dbReference type="EMBL" id="RST98705.1"/>
    </source>
</evidence>
<dbReference type="EMBL" id="NGJS01000008">
    <property type="protein sequence ID" value="RST98705.1"/>
    <property type="molecule type" value="Genomic_DNA"/>
</dbReference>
<keyword evidence="1" id="KW-1133">Transmembrane helix</keyword>
<gene>
    <name evidence="2" type="ORF">CBF37_06540</name>
</gene>
<comment type="caution">
    <text evidence="2">The sequence shown here is derived from an EMBL/GenBank/DDBJ whole genome shotgun (WGS) entry which is preliminary data.</text>
</comment>
<accession>A0A429ZXT1</accession>
<organism evidence="2 3">
    <name type="scientific">Vagococcus vulneris</name>
    <dbReference type="NCBI Taxonomy" id="1977869"/>
    <lineage>
        <taxon>Bacteria</taxon>
        <taxon>Bacillati</taxon>
        <taxon>Bacillota</taxon>
        <taxon>Bacilli</taxon>
        <taxon>Lactobacillales</taxon>
        <taxon>Enterococcaceae</taxon>
        <taxon>Vagococcus</taxon>
    </lineage>
</organism>
<feature type="transmembrane region" description="Helical" evidence="1">
    <location>
        <begin position="43"/>
        <end position="64"/>
    </location>
</feature>
<name>A0A429ZXT1_9ENTE</name>
<reference evidence="2 3" key="1">
    <citation type="submission" date="2017-05" db="EMBL/GenBank/DDBJ databases">
        <title>Vagococcus spp. assemblies.</title>
        <authorList>
            <person name="Gulvik C.A."/>
        </authorList>
    </citation>
    <scope>NUCLEOTIDE SEQUENCE [LARGE SCALE GENOMIC DNA]</scope>
    <source>
        <strain evidence="2 3">SS1995</strain>
    </source>
</reference>
<feature type="transmembrane region" description="Helical" evidence="1">
    <location>
        <begin position="20"/>
        <end position="37"/>
    </location>
</feature>
<sequence length="82" mass="8854">MKKQLFLSIWGDVVGLKDLILSISVSILFTMGGYSIAPHDNQTLQLFFGLGGSVIGFIINTIMIKPKRKITVTNRAGGSIDG</sequence>
<proteinExistence type="predicted"/>
<dbReference type="RefSeq" id="WP_125983924.1">
    <property type="nucleotide sequence ID" value="NZ_NGJS01000008.1"/>
</dbReference>
<keyword evidence="1" id="KW-0812">Transmembrane</keyword>
<evidence type="ECO:0000256" key="1">
    <source>
        <dbReference type="SAM" id="Phobius"/>
    </source>
</evidence>
<keyword evidence="1" id="KW-0472">Membrane</keyword>
<protein>
    <submittedName>
        <fullName evidence="2">Uncharacterized protein</fullName>
    </submittedName>
</protein>
<dbReference type="OrthoDB" id="1924966at2"/>
<keyword evidence="3" id="KW-1185">Reference proteome</keyword>